<dbReference type="FunFam" id="2.60.120.10:FF:000073">
    <property type="entry name" value="Glycinin G1"/>
    <property type="match status" value="1"/>
</dbReference>
<dbReference type="EMBL" id="X63192">
    <property type="protein sequence ID" value="CAA44874.1"/>
    <property type="molecule type" value="mRNA"/>
</dbReference>
<feature type="compositionally biased region" description="Basic and acidic residues" evidence="5">
    <location>
        <begin position="286"/>
        <end position="297"/>
    </location>
</feature>
<evidence type="ECO:0000256" key="5">
    <source>
        <dbReference type="SAM" id="MobiDB-lite"/>
    </source>
</evidence>
<proteinExistence type="evidence at transcript level"/>
<dbReference type="PANTHER" id="PTHR31189:SF54">
    <property type="entry name" value="11S GLOBULIN SEED STORAGE PROTEIN 2-LIKE"/>
    <property type="match status" value="1"/>
</dbReference>
<feature type="domain" description="Cupin type-1" evidence="7">
    <location>
        <begin position="324"/>
        <end position="473"/>
    </location>
</feature>
<feature type="compositionally biased region" description="Basic and acidic residues" evidence="5">
    <location>
        <begin position="218"/>
        <end position="227"/>
    </location>
</feature>
<feature type="region of interest" description="Disordered" evidence="5">
    <location>
        <begin position="130"/>
        <end position="159"/>
    </location>
</feature>
<dbReference type="InterPro" id="IPR006044">
    <property type="entry name" value="11S_seedstore_pln"/>
</dbReference>
<dbReference type="CDD" id="cd02242">
    <property type="entry name" value="cupin_11S_legumin_N"/>
    <property type="match status" value="1"/>
</dbReference>
<dbReference type="CDD" id="cd02243">
    <property type="entry name" value="cupin_11S_legumin_C"/>
    <property type="match status" value="1"/>
</dbReference>
<keyword evidence="3" id="KW-0708">Seed storage protein</keyword>
<evidence type="ECO:0000256" key="1">
    <source>
        <dbReference type="ARBA" id="ARBA00007178"/>
    </source>
</evidence>
<reference evidence="8" key="1">
    <citation type="submission" date="1991-11" db="EMBL/GenBank/DDBJ databases">
        <authorList>
            <person name="Newton C.H."/>
        </authorList>
    </citation>
    <scope>NUCLEOTIDE SEQUENCE</scope>
    <source>
        <strain evidence="8">PG118</strain>
        <tissue evidence="8">Somatic embryo</tissue>
    </source>
</reference>
<organism evidence="8">
    <name type="scientific">Picea glauca</name>
    <name type="common">White spruce</name>
    <name type="synonym">Pinus glauca</name>
    <dbReference type="NCBI Taxonomy" id="3330"/>
    <lineage>
        <taxon>Eukaryota</taxon>
        <taxon>Viridiplantae</taxon>
        <taxon>Streptophyta</taxon>
        <taxon>Embryophyta</taxon>
        <taxon>Tracheophyta</taxon>
        <taxon>Spermatophyta</taxon>
        <taxon>Pinopsida</taxon>
        <taxon>Pinidae</taxon>
        <taxon>Conifers I</taxon>
        <taxon>Pinales</taxon>
        <taxon>Pinaceae</taxon>
        <taxon>Picea</taxon>
    </lineage>
</organism>
<evidence type="ECO:0000256" key="2">
    <source>
        <dbReference type="ARBA" id="ARBA00022761"/>
    </source>
</evidence>
<sequence length="509" mass="57369">MQILLIASACFLFLSLSTVSPVTAISQQRRGRGRRYDEQSSSCRRLRRLSAHEPSESETIRSDGGTFELSTGEDNEELECAGVAFFRKTIESNAILLPRYPSADLLLYVVRGEGRLGIVFPGCPETFRDHSSFQGRSRRRSEGRREEEEEEEEDSSQKVRRVRRGDVIAIFAGAAYWSYNDGNEPLQIVGIADTSSRRNLGRSRSYRPFSLAGPGSSSRREEGEGEGRGIGSNIFAGFSTRTLAETLGVEIETARKLQENQQSRLFARVERGQRLSLPGPRSRSRSPYERETERDDVAGGLQGYYSSGDENGVEELVCPLRVKHNADNPEDADVYVRDGGRLNRVNRFKLPVLKYLRLGAERVVLHPRASCVPSWRMNAHGIMYVTRGEGRIEVVGDEGRSVFDGRVREGQFIVIPQFYAVIKQAGDEGFEWITFTTSDISFQSFLAGRQSVLKAMPEEVLSAAYRMDRTEVRQIMRNRERDTLILPPSSLGRDQEQQHNITSLLHQVE</sequence>
<dbReference type="SUPFAM" id="SSF51182">
    <property type="entry name" value="RmlC-like cupins"/>
    <property type="match status" value="1"/>
</dbReference>
<feature type="domain" description="Cupin type-1" evidence="7">
    <location>
        <begin position="49"/>
        <end position="255"/>
    </location>
</feature>
<feature type="region of interest" description="Disordered" evidence="5">
    <location>
        <begin position="202"/>
        <end position="233"/>
    </location>
</feature>
<evidence type="ECO:0000256" key="4">
    <source>
        <dbReference type="ARBA" id="ARBA00023157"/>
    </source>
</evidence>
<evidence type="ECO:0000256" key="3">
    <source>
        <dbReference type="ARBA" id="ARBA00023129"/>
    </source>
</evidence>
<keyword evidence="6" id="KW-0732">Signal</keyword>
<evidence type="ECO:0000256" key="6">
    <source>
        <dbReference type="SAM" id="SignalP"/>
    </source>
</evidence>
<keyword evidence="2" id="KW-0758">Storage protein</keyword>
<accession>Q40870</accession>
<keyword evidence="4" id="KW-1015">Disulfide bond</keyword>
<feature type="compositionally biased region" description="Polar residues" evidence="5">
    <location>
        <begin position="498"/>
        <end position="509"/>
    </location>
</feature>
<dbReference type="PANTHER" id="PTHR31189">
    <property type="entry name" value="OS03G0336100 PROTEIN-RELATED"/>
    <property type="match status" value="1"/>
</dbReference>
<dbReference type="GO" id="GO:0045735">
    <property type="term" value="F:nutrient reservoir activity"/>
    <property type="evidence" value="ECO:0007669"/>
    <property type="project" value="UniProtKB-KW"/>
</dbReference>
<dbReference type="AlphaFoldDB" id="Q40870"/>
<dbReference type="Gene3D" id="2.60.120.10">
    <property type="entry name" value="Jelly Rolls"/>
    <property type="match status" value="2"/>
</dbReference>
<feature type="region of interest" description="Disordered" evidence="5">
    <location>
        <begin position="47"/>
        <end position="71"/>
    </location>
</feature>
<protein>
    <submittedName>
        <fullName evidence="8">Legumin-like storage protein</fullName>
    </submittedName>
</protein>
<comment type="similarity">
    <text evidence="1">Belongs to the 11S seed storage protein (globulins) family.</text>
</comment>
<feature type="region of interest" description="Disordered" evidence="5">
    <location>
        <begin position="485"/>
        <end position="509"/>
    </location>
</feature>
<dbReference type="PIR" id="S18872">
    <property type="entry name" value="S18872"/>
</dbReference>
<feature type="chain" id="PRO_5004231679" evidence="6">
    <location>
        <begin position="25"/>
        <end position="509"/>
    </location>
</feature>
<feature type="region of interest" description="Disordered" evidence="5">
    <location>
        <begin position="269"/>
        <end position="310"/>
    </location>
</feature>
<evidence type="ECO:0000313" key="8">
    <source>
        <dbReference type="EMBL" id="CAA44874.1"/>
    </source>
</evidence>
<dbReference type="Pfam" id="PF00190">
    <property type="entry name" value="Cupin_1"/>
    <property type="match status" value="2"/>
</dbReference>
<dbReference type="InterPro" id="IPR050253">
    <property type="entry name" value="Seed_Storage-Functional"/>
</dbReference>
<name>Q40870_PICGL</name>
<dbReference type="InterPro" id="IPR006045">
    <property type="entry name" value="Cupin_1"/>
</dbReference>
<dbReference type="PIR" id="S68813">
    <property type="entry name" value="S68813"/>
</dbReference>
<dbReference type="InterPro" id="IPR014710">
    <property type="entry name" value="RmlC-like_jellyroll"/>
</dbReference>
<feature type="signal peptide" evidence="6">
    <location>
        <begin position="1"/>
        <end position="24"/>
    </location>
</feature>
<dbReference type="InterPro" id="IPR011051">
    <property type="entry name" value="RmlC_Cupin_sf"/>
</dbReference>
<dbReference type="SMART" id="SM00835">
    <property type="entry name" value="Cupin_1"/>
    <property type="match status" value="2"/>
</dbReference>
<feature type="compositionally biased region" description="Basic and acidic residues" evidence="5">
    <location>
        <begin position="50"/>
        <end position="61"/>
    </location>
</feature>
<evidence type="ECO:0000259" key="7">
    <source>
        <dbReference type="SMART" id="SM00835"/>
    </source>
</evidence>
<dbReference type="PRINTS" id="PR00439">
    <property type="entry name" value="11SGLOBULIN"/>
</dbReference>